<feature type="domain" description="Xylose isomerase-like TIM barrel" evidence="1">
    <location>
        <begin position="22"/>
        <end position="262"/>
    </location>
</feature>
<dbReference type="InterPro" id="IPR050312">
    <property type="entry name" value="IolE/XylAMocC-like"/>
</dbReference>
<name>A0A222WIQ5_9BACL</name>
<dbReference type="InterPro" id="IPR013022">
    <property type="entry name" value="Xyl_isomerase-like_TIM-brl"/>
</dbReference>
<dbReference type="RefSeq" id="WP_094153672.1">
    <property type="nucleotide sequence ID" value="NZ_CP020028.1"/>
</dbReference>
<dbReference type="AlphaFoldDB" id="A0A222WIQ5"/>
<evidence type="ECO:0000259" key="1">
    <source>
        <dbReference type="Pfam" id="PF01261"/>
    </source>
</evidence>
<dbReference type="KEGG" id="pkb:B4V02_02625"/>
<dbReference type="EMBL" id="CP020028">
    <property type="protein sequence ID" value="ASR45683.1"/>
    <property type="molecule type" value="Genomic_DNA"/>
</dbReference>
<evidence type="ECO:0000313" key="3">
    <source>
        <dbReference type="Proteomes" id="UP000214666"/>
    </source>
</evidence>
<dbReference type="Proteomes" id="UP000214666">
    <property type="component" value="Chromosome"/>
</dbReference>
<dbReference type="Gene3D" id="3.20.20.150">
    <property type="entry name" value="Divalent-metal-dependent TIM barrel enzymes"/>
    <property type="match status" value="1"/>
</dbReference>
<gene>
    <name evidence="2" type="ORF">B4V02_02625</name>
</gene>
<dbReference type="OrthoDB" id="9801426at2"/>
<dbReference type="SUPFAM" id="SSF51658">
    <property type="entry name" value="Xylose isomerase-like"/>
    <property type="match status" value="1"/>
</dbReference>
<organism evidence="2 3">
    <name type="scientific">Paenibacillus kribbensis</name>
    <dbReference type="NCBI Taxonomy" id="172713"/>
    <lineage>
        <taxon>Bacteria</taxon>
        <taxon>Bacillati</taxon>
        <taxon>Bacillota</taxon>
        <taxon>Bacilli</taxon>
        <taxon>Bacillales</taxon>
        <taxon>Paenibacillaceae</taxon>
        <taxon>Paenibacillus</taxon>
    </lineage>
</organism>
<dbReference type="InterPro" id="IPR036237">
    <property type="entry name" value="Xyl_isomerase-like_sf"/>
</dbReference>
<dbReference type="Pfam" id="PF01261">
    <property type="entry name" value="AP_endonuc_2"/>
    <property type="match status" value="1"/>
</dbReference>
<evidence type="ECO:0000313" key="2">
    <source>
        <dbReference type="EMBL" id="ASR45683.1"/>
    </source>
</evidence>
<protein>
    <recommendedName>
        <fullName evidence="1">Xylose isomerase-like TIM barrel domain-containing protein</fullName>
    </recommendedName>
</protein>
<keyword evidence="3" id="KW-1185">Reference proteome</keyword>
<dbReference type="PANTHER" id="PTHR12110">
    <property type="entry name" value="HYDROXYPYRUVATE ISOMERASE"/>
    <property type="match status" value="1"/>
</dbReference>
<reference evidence="2 3" key="1">
    <citation type="submission" date="2017-03" db="EMBL/GenBank/DDBJ databases">
        <title>Complete genome sequence of Paenibacillus Kribbensis producing bioflocculants.</title>
        <authorList>
            <person name="Lee H.-G."/>
            <person name="Oh H.-M."/>
        </authorList>
    </citation>
    <scope>NUCLEOTIDE SEQUENCE [LARGE SCALE GENOMIC DNA]</scope>
    <source>
        <strain evidence="2 3">AM49</strain>
    </source>
</reference>
<accession>A0A222WIQ5</accession>
<proteinExistence type="predicted"/>
<dbReference type="PANTHER" id="PTHR12110:SF53">
    <property type="entry name" value="BLR5974 PROTEIN"/>
    <property type="match status" value="1"/>
</dbReference>
<sequence length="271" mass="30333">MKLSISNIAWNSNEDEEIIVLLNRLGIRGLEIAPTKFWERPLDCETSELLQFKQYWEQRNIHLIAMQSLLFGQHGLALFSDIESRNKLKDYIIGIMGLAGKIGVKALVFGSPKNRLSNGISKNEQMNIAIPFFAELGEVAVTENVTLCIEPNPSQYGCDFITNSEEGLQLVREVSHPGFQLHLDAGALALNNENISSAIEKSMPCLSHFHISEPYLNKVGNKESVSTHREIAKVLKETGYRNWVSIEMKNGDNPNVANVEQALIYASEIYA</sequence>